<dbReference type="InterPro" id="IPR036866">
    <property type="entry name" value="RibonucZ/Hydroxyglut_hydro"/>
</dbReference>
<dbReference type="InterPro" id="IPR050855">
    <property type="entry name" value="NDM-1-like"/>
</dbReference>
<gene>
    <name evidence="2" type="ORF">SDC9_118320</name>
</gene>
<dbReference type="PANTHER" id="PTHR42951:SF14">
    <property type="entry name" value="METALLO-BETA-LACTAMASE SUPERFAMILY PROTEIN"/>
    <property type="match status" value="1"/>
</dbReference>
<organism evidence="2">
    <name type="scientific">bioreactor metagenome</name>
    <dbReference type="NCBI Taxonomy" id="1076179"/>
    <lineage>
        <taxon>unclassified sequences</taxon>
        <taxon>metagenomes</taxon>
        <taxon>ecological metagenomes</taxon>
    </lineage>
</organism>
<sequence>MYELVRVTDRSLYIDNPSKVGVWLDGETCYLIDSGNDKDAARKISQVVERENWICKGIILTHSNADHMGGAAALSARLKAPVYATGMEAAVARNPVLEPSLLYGGRPFSQLRNKFLMAKPVDGVLVEPLPAGLEYIALPGHYLEMAGVMTPDRVFFAADCLFGENIIDKYHLSYVLDPGLFIATLKMLPTLEADWFIPSHAPAVQDIAPLAEKNIKKVEEIISVIEGLCEKPRGFDDLLEAIFTHFGLAMDFDQYVLVGSTLRNYLSWLSDEGRLTPRIEGARLLWGLPE</sequence>
<dbReference type="SUPFAM" id="SSF56281">
    <property type="entry name" value="Metallo-hydrolase/oxidoreductase"/>
    <property type="match status" value="1"/>
</dbReference>
<dbReference type="PANTHER" id="PTHR42951">
    <property type="entry name" value="METALLO-BETA-LACTAMASE DOMAIN-CONTAINING"/>
    <property type="match status" value="1"/>
</dbReference>
<dbReference type="EMBL" id="VSSQ01024063">
    <property type="protein sequence ID" value="MPM71356.1"/>
    <property type="molecule type" value="Genomic_DNA"/>
</dbReference>
<feature type="domain" description="Metallo-beta-lactamase" evidence="1">
    <location>
        <begin position="18"/>
        <end position="200"/>
    </location>
</feature>
<dbReference type="Pfam" id="PF00753">
    <property type="entry name" value="Lactamase_B"/>
    <property type="match status" value="1"/>
</dbReference>
<dbReference type="InterPro" id="IPR001279">
    <property type="entry name" value="Metallo-B-lactamas"/>
</dbReference>
<comment type="caution">
    <text evidence="2">The sequence shown here is derived from an EMBL/GenBank/DDBJ whole genome shotgun (WGS) entry which is preliminary data.</text>
</comment>
<dbReference type="CDD" id="cd07743">
    <property type="entry name" value="metallo-hydrolase-like_MBL-fold"/>
    <property type="match status" value="1"/>
</dbReference>
<evidence type="ECO:0000259" key="1">
    <source>
        <dbReference type="SMART" id="SM00849"/>
    </source>
</evidence>
<dbReference type="AlphaFoldDB" id="A0A645C0M0"/>
<dbReference type="Gene3D" id="3.60.15.10">
    <property type="entry name" value="Ribonuclease Z/Hydroxyacylglutathione hydrolase-like"/>
    <property type="match status" value="1"/>
</dbReference>
<protein>
    <recommendedName>
        <fullName evidence="1">Metallo-beta-lactamase domain-containing protein</fullName>
    </recommendedName>
</protein>
<name>A0A645C0M0_9ZZZZ</name>
<reference evidence="2" key="1">
    <citation type="submission" date="2019-08" db="EMBL/GenBank/DDBJ databases">
        <authorList>
            <person name="Kucharzyk K."/>
            <person name="Murdoch R.W."/>
            <person name="Higgins S."/>
            <person name="Loffler F."/>
        </authorList>
    </citation>
    <scope>NUCLEOTIDE SEQUENCE</scope>
</reference>
<dbReference type="SMART" id="SM00849">
    <property type="entry name" value="Lactamase_B"/>
    <property type="match status" value="1"/>
</dbReference>
<accession>A0A645C0M0</accession>
<proteinExistence type="predicted"/>
<evidence type="ECO:0000313" key="2">
    <source>
        <dbReference type="EMBL" id="MPM71356.1"/>
    </source>
</evidence>